<evidence type="ECO:0000256" key="1">
    <source>
        <dbReference type="SAM" id="MobiDB-lite"/>
    </source>
</evidence>
<protein>
    <submittedName>
        <fullName evidence="2">Uncharacterized protein</fullName>
    </submittedName>
</protein>
<feature type="region of interest" description="Disordered" evidence="1">
    <location>
        <begin position="353"/>
        <end position="380"/>
    </location>
</feature>
<accession>A0A9W7DKQ7</accession>
<evidence type="ECO:0000313" key="2">
    <source>
        <dbReference type="EMBL" id="GMH46653.1"/>
    </source>
</evidence>
<comment type="caution">
    <text evidence="2">The sequence shown here is derived from an EMBL/GenBank/DDBJ whole genome shotgun (WGS) entry which is preliminary data.</text>
</comment>
<name>A0A9W7DKQ7_9STRA</name>
<evidence type="ECO:0000313" key="3">
    <source>
        <dbReference type="Proteomes" id="UP001165082"/>
    </source>
</evidence>
<feature type="compositionally biased region" description="Basic and acidic residues" evidence="1">
    <location>
        <begin position="353"/>
        <end position="369"/>
    </location>
</feature>
<dbReference type="OrthoDB" id="43847at2759"/>
<proteinExistence type="predicted"/>
<reference evidence="2" key="1">
    <citation type="submission" date="2022-07" db="EMBL/GenBank/DDBJ databases">
        <title>Genome analysis of Parmales, a sister group of diatoms, reveals the evolutionary specialization of diatoms from phago-mixotrophs to photoautotrophs.</title>
        <authorList>
            <person name="Ban H."/>
            <person name="Sato S."/>
            <person name="Yoshikawa S."/>
            <person name="Kazumasa Y."/>
            <person name="Nakamura Y."/>
            <person name="Ichinomiya M."/>
            <person name="Saitoh K."/>
            <person name="Sato N."/>
            <person name="Blanc-Mathieu R."/>
            <person name="Endo H."/>
            <person name="Kuwata A."/>
            <person name="Ogata H."/>
        </authorList>
    </citation>
    <scope>NUCLEOTIDE SEQUENCE</scope>
</reference>
<dbReference type="Proteomes" id="UP001165082">
    <property type="component" value="Unassembled WGS sequence"/>
</dbReference>
<keyword evidence="3" id="KW-1185">Reference proteome</keyword>
<gene>
    <name evidence="2" type="ORF">TrRE_jg6223</name>
</gene>
<dbReference type="AlphaFoldDB" id="A0A9W7DKQ7"/>
<sequence>MSDMSSLTGTTPTSKRNLIQEAWQGSKEELIGELYHRKSSQTWSRLSSKLSTLVALNPVSCTTDSNLLDGRWSRAASCKKNVDDVIKREGGGRSRDDEGGTKMRGRTIKTDWWGRSGWLQVQLEELSSDPFIVKGSQCFGGLIGLSSTLHVREMTRSSIVLEPTSRKLWIMGVLPIPMWRGGKMRMLEFLYLDVDLCVFREGDGMEVLTKNQGWKVRNGVEEGEVFGFRRGVKGLARRVGRLRRGKGAEEGEGGDGVKEGEWLDGRGGIKRTVVTGSSEIRVVNIGEVGGAGGERGGGGEDVFESMYDLEREILDDPLGHLGQDERQKIMGEMSLKEMRAVERERVRREKLWREGMERDGKEKKEEGKRWTGVPGNNKAV</sequence>
<organism evidence="2 3">
    <name type="scientific">Triparma retinervis</name>
    <dbReference type="NCBI Taxonomy" id="2557542"/>
    <lineage>
        <taxon>Eukaryota</taxon>
        <taxon>Sar</taxon>
        <taxon>Stramenopiles</taxon>
        <taxon>Ochrophyta</taxon>
        <taxon>Bolidophyceae</taxon>
        <taxon>Parmales</taxon>
        <taxon>Triparmaceae</taxon>
        <taxon>Triparma</taxon>
    </lineage>
</organism>
<dbReference type="EMBL" id="BRXZ01001802">
    <property type="protein sequence ID" value="GMH46653.1"/>
    <property type="molecule type" value="Genomic_DNA"/>
</dbReference>